<dbReference type="Pfam" id="PF01297">
    <property type="entry name" value="ZnuA"/>
    <property type="match status" value="1"/>
</dbReference>
<organism evidence="6 7">
    <name type="scientific">Lacticaseibacillus yichunensis</name>
    <dbReference type="NCBI Taxonomy" id="2486015"/>
    <lineage>
        <taxon>Bacteria</taxon>
        <taxon>Bacillati</taxon>
        <taxon>Bacillota</taxon>
        <taxon>Bacilli</taxon>
        <taxon>Lactobacillales</taxon>
        <taxon>Lactobacillaceae</taxon>
        <taxon>Lacticaseibacillus</taxon>
    </lineage>
</organism>
<dbReference type="PROSITE" id="PS51257">
    <property type="entry name" value="PROKAR_LIPOPROTEIN"/>
    <property type="match status" value="1"/>
</dbReference>
<dbReference type="EMBL" id="JBHTOG010000063">
    <property type="protein sequence ID" value="MFD1433267.1"/>
    <property type="molecule type" value="Genomic_DNA"/>
</dbReference>
<evidence type="ECO:0000256" key="5">
    <source>
        <dbReference type="SAM" id="SignalP"/>
    </source>
</evidence>
<comment type="subcellular location">
    <subcellularLocation>
        <location evidence="1">Cell envelope</location>
    </subcellularLocation>
</comment>
<dbReference type="PANTHER" id="PTHR42953:SF1">
    <property type="entry name" value="METAL-BINDING PROTEIN HI_0362-RELATED"/>
    <property type="match status" value="1"/>
</dbReference>
<dbReference type="InterPro" id="IPR050492">
    <property type="entry name" value="Bact_metal-bind_prot9"/>
</dbReference>
<dbReference type="PANTHER" id="PTHR42953">
    <property type="entry name" value="HIGH-AFFINITY ZINC UPTAKE SYSTEM PROTEIN ZNUA-RELATED"/>
    <property type="match status" value="1"/>
</dbReference>
<dbReference type="SUPFAM" id="SSF53807">
    <property type="entry name" value="Helical backbone' metal receptor"/>
    <property type="match status" value="1"/>
</dbReference>
<dbReference type="RefSeq" id="WP_379897281.1">
    <property type="nucleotide sequence ID" value="NZ_JBHTOG010000063.1"/>
</dbReference>
<keyword evidence="3" id="KW-0479">Metal-binding</keyword>
<keyword evidence="4 5" id="KW-0732">Signal</keyword>
<evidence type="ECO:0000313" key="6">
    <source>
        <dbReference type="EMBL" id="MFD1433267.1"/>
    </source>
</evidence>
<name>A0ABW4CQK8_9LACO</name>
<comment type="caution">
    <text evidence="6">The sequence shown here is derived from an EMBL/GenBank/DDBJ whole genome shotgun (WGS) entry which is preliminary data.</text>
</comment>
<evidence type="ECO:0000256" key="4">
    <source>
        <dbReference type="ARBA" id="ARBA00022729"/>
    </source>
</evidence>
<feature type="chain" id="PRO_5046754551" evidence="5">
    <location>
        <begin position="32"/>
        <end position="298"/>
    </location>
</feature>
<sequence>MLKHFIRWALGLVAIVTLGLALSACSSSSSAHDTGKKQLNVVATVDFYGEVAKAVLGSHGHVTSIITKPEIDPHDYEPTTAVGKTVAEADIALANGAGYDSWMDKLVKASGKAKLITAAQIVGVKDGENEHIWYKPDAMPKIANALAKDFAKRDPANKASYQKNAAAYIKKLQPVMDLIAKLKQGANGQRVAVSEPVFNNALSAMGYTVSDEHFANAIEDDNDPSPADLAALKTDIKNKKIAFFVRNIQVDSKLVSELAAECKQAGVPMLEVTETLPAGMTYVTWMSQQYQQLAKLLK</sequence>
<accession>A0ABW4CQK8</accession>
<proteinExistence type="predicted"/>
<evidence type="ECO:0000256" key="3">
    <source>
        <dbReference type="ARBA" id="ARBA00022723"/>
    </source>
</evidence>
<reference evidence="7" key="1">
    <citation type="journal article" date="2019" name="Int. J. Syst. Evol. Microbiol.">
        <title>The Global Catalogue of Microorganisms (GCM) 10K type strain sequencing project: providing services to taxonomists for standard genome sequencing and annotation.</title>
        <authorList>
            <consortium name="The Broad Institute Genomics Platform"/>
            <consortium name="The Broad Institute Genome Sequencing Center for Infectious Disease"/>
            <person name="Wu L."/>
            <person name="Ma J."/>
        </authorList>
    </citation>
    <scope>NUCLEOTIDE SEQUENCE [LARGE SCALE GENOMIC DNA]</scope>
    <source>
        <strain evidence="7">CCM 8947</strain>
    </source>
</reference>
<protein>
    <submittedName>
        <fullName evidence="6">Metal ABC transporter solute-binding protein, Zn/Mn family</fullName>
    </submittedName>
</protein>
<dbReference type="Proteomes" id="UP001597192">
    <property type="component" value="Unassembled WGS sequence"/>
</dbReference>
<keyword evidence="7" id="KW-1185">Reference proteome</keyword>
<evidence type="ECO:0000313" key="7">
    <source>
        <dbReference type="Proteomes" id="UP001597192"/>
    </source>
</evidence>
<evidence type="ECO:0000256" key="1">
    <source>
        <dbReference type="ARBA" id="ARBA00004196"/>
    </source>
</evidence>
<dbReference type="Gene3D" id="3.40.50.1980">
    <property type="entry name" value="Nitrogenase molybdenum iron protein domain"/>
    <property type="match status" value="2"/>
</dbReference>
<feature type="signal peptide" evidence="5">
    <location>
        <begin position="1"/>
        <end position="31"/>
    </location>
</feature>
<gene>
    <name evidence="6" type="ORF">ACFQ47_11380</name>
</gene>
<dbReference type="InterPro" id="IPR006127">
    <property type="entry name" value="ZnuA-like"/>
</dbReference>
<evidence type="ECO:0000256" key="2">
    <source>
        <dbReference type="ARBA" id="ARBA00022448"/>
    </source>
</evidence>
<keyword evidence="2" id="KW-0813">Transport</keyword>